<reference evidence="1 2" key="1">
    <citation type="journal article" date="2017" name="Curr. Biol.">
        <title>The Evolution of Venom by Co-option of Single-Copy Genes.</title>
        <authorList>
            <person name="Martinson E.O."/>
            <person name="Mrinalini"/>
            <person name="Kelkar Y.D."/>
            <person name="Chang C.H."/>
            <person name="Werren J.H."/>
        </authorList>
    </citation>
    <scope>NUCLEOTIDE SEQUENCE [LARGE SCALE GENOMIC DNA]</scope>
    <source>
        <strain evidence="1 2">Alberta</strain>
        <tissue evidence="1">Whole body</tissue>
    </source>
</reference>
<gene>
    <name evidence="1" type="ORF">TSAR_000614</name>
</gene>
<dbReference type="AlphaFoldDB" id="A0A232F9R2"/>
<dbReference type="Proteomes" id="UP000215335">
    <property type="component" value="Unassembled WGS sequence"/>
</dbReference>
<evidence type="ECO:0000313" key="1">
    <source>
        <dbReference type="EMBL" id="OXU27604.1"/>
    </source>
</evidence>
<proteinExistence type="predicted"/>
<dbReference type="EMBL" id="NNAY01000573">
    <property type="protein sequence ID" value="OXU27604.1"/>
    <property type="molecule type" value="Genomic_DNA"/>
</dbReference>
<comment type="caution">
    <text evidence="1">The sequence shown here is derived from an EMBL/GenBank/DDBJ whole genome shotgun (WGS) entry which is preliminary data.</text>
</comment>
<organism evidence="1 2">
    <name type="scientific">Trichomalopsis sarcophagae</name>
    <dbReference type="NCBI Taxonomy" id="543379"/>
    <lineage>
        <taxon>Eukaryota</taxon>
        <taxon>Metazoa</taxon>
        <taxon>Ecdysozoa</taxon>
        <taxon>Arthropoda</taxon>
        <taxon>Hexapoda</taxon>
        <taxon>Insecta</taxon>
        <taxon>Pterygota</taxon>
        <taxon>Neoptera</taxon>
        <taxon>Endopterygota</taxon>
        <taxon>Hymenoptera</taxon>
        <taxon>Apocrita</taxon>
        <taxon>Proctotrupomorpha</taxon>
        <taxon>Chalcidoidea</taxon>
        <taxon>Pteromalidae</taxon>
        <taxon>Pteromalinae</taxon>
        <taxon>Trichomalopsis</taxon>
    </lineage>
</organism>
<keyword evidence="2" id="KW-1185">Reference proteome</keyword>
<name>A0A232F9R2_9HYME</name>
<sequence length="63" mass="7659">MFNVTFVVGYCYAWKIMRDFVDIFIFHKKIKVFPILKLSRYLCIIKRHPYEYFGLDPVVYSEG</sequence>
<accession>A0A232F9R2</accession>
<protein>
    <submittedName>
        <fullName evidence="1">Uncharacterized protein</fullName>
    </submittedName>
</protein>
<evidence type="ECO:0000313" key="2">
    <source>
        <dbReference type="Proteomes" id="UP000215335"/>
    </source>
</evidence>